<gene>
    <name evidence="1" type="ORF">FRY97_12585</name>
</gene>
<accession>A0A5C6RJZ8</accession>
<organism evidence="1 2">
    <name type="scientific">Phaeodactylibacter luteus</name>
    <dbReference type="NCBI Taxonomy" id="1564516"/>
    <lineage>
        <taxon>Bacteria</taxon>
        <taxon>Pseudomonadati</taxon>
        <taxon>Bacteroidota</taxon>
        <taxon>Saprospiria</taxon>
        <taxon>Saprospirales</taxon>
        <taxon>Haliscomenobacteraceae</taxon>
        <taxon>Phaeodactylibacter</taxon>
    </lineage>
</organism>
<sequence length="233" mass="27230">MRLSIMQPYVFPYIGYFQLIEATDTIVFYDDVNYIKRGWINRNRILMNGDAFLFTVPVEKISQNKLILEIKPIVDPKFRGKLFSQVKSAYRKAPYYKEVIEILETVFSEHYDNIADLSISSILAIYDYLGKEIKWVKSSLLSPETKGMDKADRLIQISKKMNCEDYINAIGGMSLYSKDYFKANGINLGFIRPQDVNYKQFENDFVPWLSIIDVLMFNDKAALQQHFEAYEII</sequence>
<dbReference type="EMBL" id="VOOR01000025">
    <property type="protein sequence ID" value="TXB62681.1"/>
    <property type="molecule type" value="Genomic_DNA"/>
</dbReference>
<dbReference type="AlphaFoldDB" id="A0A5C6RJZ8"/>
<comment type="caution">
    <text evidence="1">The sequence shown here is derived from an EMBL/GenBank/DDBJ whole genome shotgun (WGS) entry which is preliminary data.</text>
</comment>
<evidence type="ECO:0000313" key="1">
    <source>
        <dbReference type="EMBL" id="TXB62681.1"/>
    </source>
</evidence>
<proteinExistence type="predicted"/>
<reference evidence="1 2" key="1">
    <citation type="submission" date="2019-08" db="EMBL/GenBank/DDBJ databases">
        <title>Genome of Phaeodactylibacter luteus.</title>
        <authorList>
            <person name="Bowman J.P."/>
        </authorList>
    </citation>
    <scope>NUCLEOTIDE SEQUENCE [LARGE SCALE GENOMIC DNA]</scope>
    <source>
        <strain evidence="1 2">KCTC 42180</strain>
    </source>
</reference>
<evidence type="ECO:0000313" key="2">
    <source>
        <dbReference type="Proteomes" id="UP000321580"/>
    </source>
</evidence>
<name>A0A5C6RJZ8_9BACT</name>
<protein>
    <submittedName>
        <fullName evidence="1">WbqC family protein</fullName>
    </submittedName>
</protein>
<dbReference type="Pfam" id="PF08889">
    <property type="entry name" value="WbqC"/>
    <property type="match status" value="1"/>
</dbReference>
<dbReference type="Proteomes" id="UP000321580">
    <property type="component" value="Unassembled WGS sequence"/>
</dbReference>
<dbReference type="OrthoDB" id="3611744at2"/>
<dbReference type="InterPro" id="IPR014985">
    <property type="entry name" value="WbqC"/>
</dbReference>
<keyword evidence="2" id="KW-1185">Reference proteome</keyword>
<dbReference type="RefSeq" id="WP_147167897.1">
    <property type="nucleotide sequence ID" value="NZ_VOOR01000025.1"/>
</dbReference>